<feature type="binding site" evidence="8">
    <location>
        <position position="403"/>
    </location>
    <ligand>
        <name>Mg(2+)</name>
        <dbReference type="ChEBI" id="CHEBI:18420"/>
        <label>2</label>
    </ligand>
</feature>
<keyword evidence="2" id="KW-0808">Transferase</keyword>
<dbReference type="EC" id="2.7.7.48" evidence="1"/>
<keyword evidence="3" id="KW-0548">Nucleotidyltransferase</keyword>
<dbReference type="GO" id="GO:0046872">
    <property type="term" value="F:metal ion binding"/>
    <property type="evidence" value="ECO:0007669"/>
    <property type="project" value="UniProtKB-KW"/>
</dbReference>
<dbReference type="EMBL" id="KX883523">
    <property type="protein sequence ID" value="APG77115.1"/>
    <property type="molecule type" value="Genomic_RNA"/>
</dbReference>
<dbReference type="InterPro" id="IPR007096">
    <property type="entry name" value="RNA-dir_Rpol_cat_phage"/>
</dbReference>
<evidence type="ECO:0000256" key="5">
    <source>
        <dbReference type="ARBA" id="ARBA00022953"/>
    </source>
</evidence>
<evidence type="ECO:0000256" key="7">
    <source>
        <dbReference type="ARBA" id="ARBA00048744"/>
    </source>
</evidence>
<evidence type="ECO:0000256" key="1">
    <source>
        <dbReference type="ARBA" id="ARBA00012494"/>
    </source>
</evidence>
<accession>A0A1L3KIH3</accession>
<comment type="cofactor">
    <cofactor evidence="8">
        <name>Mg(2+)</name>
        <dbReference type="ChEBI" id="CHEBI:18420"/>
    </cofactor>
    <text evidence="8">Binds 2 Mg(2+) per subunit.</text>
</comment>
<dbReference type="GO" id="GO:0039694">
    <property type="term" value="P:viral RNA genome replication"/>
    <property type="evidence" value="ECO:0007669"/>
    <property type="project" value="InterPro"/>
</dbReference>
<keyword evidence="8" id="KW-0460">Magnesium</keyword>
<keyword evidence="8" id="KW-0479">Metal-binding</keyword>
<evidence type="ECO:0000256" key="6">
    <source>
        <dbReference type="ARBA" id="ARBA00030248"/>
    </source>
</evidence>
<evidence type="ECO:0000256" key="4">
    <source>
        <dbReference type="ARBA" id="ARBA00022741"/>
    </source>
</evidence>
<comment type="catalytic activity">
    <reaction evidence="7">
        <text>RNA(n) + a ribonucleoside 5'-triphosphate = RNA(n+1) + diphosphate</text>
        <dbReference type="Rhea" id="RHEA:21248"/>
        <dbReference type="Rhea" id="RHEA-COMP:14527"/>
        <dbReference type="Rhea" id="RHEA-COMP:17342"/>
        <dbReference type="ChEBI" id="CHEBI:33019"/>
        <dbReference type="ChEBI" id="CHEBI:61557"/>
        <dbReference type="ChEBI" id="CHEBI:140395"/>
        <dbReference type="EC" id="2.7.7.48"/>
    </reaction>
</comment>
<feature type="domain" description="RdRp catalytic" evidence="9">
    <location>
        <begin position="295"/>
        <end position="434"/>
    </location>
</feature>
<dbReference type="GO" id="GO:0003968">
    <property type="term" value="F:RNA-directed RNA polymerase activity"/>
    <property type="evidence" value="ECO:0007669"/>
    <property type="project" value="UniProtKB-EC"/>
</dbReference>
<organism evidence="10">
    <name type="scientific">Changjiang levi-like virus 1</name>
    <dbReference type="NCBI Taxonomy" id="1922773"/>
    <lineage>
        <taxon>Viruses</taxon>
        <taxon>Riboviria</taxon>
    </lineage>
</organism>
<dbReference type="Pfam" id="PF03431">
    <property type="entry name" value="RNA_replicase_B"/>
    <property type="match status" value="1"/>
</dbReference>
<dbReference type="InterPro" id="IPR043502">
    <property type="entry name" value="DNA/RNA_pol_sf"/>
</dbReference>
<evidence type="ECO:0000313" key="10">
    <source>
        <dbReference type="EMBL" id="APG77115.1"/>
    </source>
</evidence>
<dbReference type="PROSITE" id="PS50522">
    <property type="entry name" value="RDRP_PHAGE"/>
    <property type="match status" value="1"/>
</dbReference>
<protein>
    <recommendedName>
        <fullName evidence="1">RNA-directed RNA polymerase</fullName>
        <ecNumber evidence="1">2.7.7.48</ecNumber>
    </recommendedName>
    <alternativeName>
        <fullName evidence="6">RNA replicase beta chain</fullName>
    </alternativeName>
</protein>
<dbReference type="GO" id="GO:0000166">
    <property type="term" value="F:nucleotide binding"/>
    <property type="evidence" value="ECO:0007669"/>
    <property type="project" value="UniProtKB-KW"/>
</dbReference>
<feature type="binding site" evidence="8">
    <location>
        <position position="310"/>
    </location>
    <ligand>
        <name>Mg(2+)</name>
        <dbReference type="ChEBI" id="CHEBI:18420"/>
        <label>2</label>
    </ligand>
</feature>
<evidence type="ECO:0000256" key="3">
    <source>
        <dbReference type="ARBA" id="ARBA00022695"/>
    </source>
</evidence>
<proteinExistence type="predicted"/>
<dbReference type="SUPFAM" id="SSF56672">
    <property type="entry name" value="DNA/RNA polymerases"/>
    <property type="match status" value="1"/>
</dbReference>
<sequence>MFPAKASRIRLYLPVFLVQLAKDLEVDSETSSYLVNRLRREGVHVVTSLLPSFSKWVLRCIENNMLDKSFTHFAWKGRFPRYFRGLLTQIFDLGGRVIVSTDASVALYQIRSFCEYFYKLAFDFTLEDKQSALAKYLSIEAEVRDFSPQKRWLSILRSNLRYYPRFTGAKPEEILAKHRPRDTSGSTFGMDVNASNRIRRSTNFVSKTCRLDQRAFSGFYRPYPSCKERIRLNRHEGKTSEVMFVPKDSRGPRTISKEPLHLLRGQMSFFDFAVDSLEKDSKSGIRFRDQSVNRELARVSSIDRSWATLDLRDASDRISYDLVLTLVNECPGLRYFITRMRSTHTKLPNGDIIPLRKLAGMGSGLTFPFLAFLCHLSVCSYVCLRHGKSYLEVAPRVHVYGDDVVIPNEWYDAAVRGLSASGLVVNTDKSYERSHFRESCGGDYYLGNDTTPVRLKLTQGGLASPQDARDGILKLSGDGALLQLERHARELVKAGLYRLSNEIYKILRKAGVPLPEVAGSSPVLGRYILYPNRISDDPVEACVPGPSYITMHNMCPYKLLRDFLLSQEVQEPRPTDALAERYAVKIRHKLVSGPTLRGRIQ</sequence>
<keyword evidence="5" id="KW-0693">Viral RNA replication</keyword>
<evidence type="ECO:0000259" key="9">
    <source>
        <dbReference type="PROSITE" id="PS50522"/>
    </source>
</evidence>
<evidence type="ECO:0000256" key="8">
    <source>
        <dbReference type="PIRSR" id="PIRSR605093-1"/>
    </source>
</evidence>
<keyword evidence="4" id="KW-0547">Nucleotide-binding</keyword>
<name>A0A1L3KIH3_9VIRU</name>
<evidence type="ECO:0000256" key="2">
    <source>
        <dbReference type="ARBA" id="ARBA00022679"/>
    </source>
</evidence>
<dbReference type="InterPro" id="IPR005093">
    <property type="entry name" value="RNArep_beta"/>
</dbReference>
<reference evidence="10" key="1">
    <citation type="journal article" date="2016" name="Nature">
        <title>Redefining the invertebrate RNA virosphere.</title>
        <authorList>
            <person name="Shi M."/>
            <person name="Lin X.D."/>
            <person name="Tian J.H."/>
            <person name="Chen L.J."/>
            <person name="Chen X."/>
            <person name="Li C.X."/>
            <person name="Qin X.C."/>
            <person name="Li J."/>
            <person name="Cao J.P."/>
            <person name="Eden J.S."/>
            <person name="Buchmann J."/>
            <person name="Wang W."/>
            <person name="Xu J."/>
            <person name="Holmes E.C."/>
            <person name="Zhang Y.Z."/>
        </authorList>
    </citation>
    <scope>NUCLEOTIDE SEQUENCE</scope>
    <source>
        <strain evidence="10">CJLX30166</strain>
    </source>
</reference>
<feature type="binding site" evidence="8">
    <location>
        <position position="402"/>
    </location>
    <ligand>
        <name>Mg(2+)</name>
        <dbReference type="ChEBI" id="CHEBI:18420"/>
        <label>2</label>
    </ligand>
</feature>